<reference evidence="2" key="2">
    <citation type="submission" date="2009-12" db="EMBL/GenBank/DDBJ databases">
        <authorList>
            <person name="Summers A.O."/>
            <person name="Shearer J."/>
            <person name="Wireman J."/>
        </authorList>
    </citation>
    <scope>NUCLEOTIDE SEQUENCE</scope>
    <source>
        <strain evidence="2">Y74T</strain>
        <plasmid evidence="2">pWBG758</plasmid>
    </source>
</reference>
<dbReference type="EMBL" id="GQ900400">
    <property type="protein sequence ID" value="ACZ59022.1"/>
    <property type="molecule type" value="Genomic_DNA"/>
</dbReference>
<gene>
    <name evidence="2" type="ORF">SAP040A_040</name>
</gene>
<dbReference type="PANTHER" id="PTHR13696">
    <property type="entry name" value="P-LOOP CONTAINING NUCLEOSIDE TRIPHOSPHATE HYDROLASE"/>
    <property type="match status" value="1"/>
</dbReference>
<dbReference type="RefSeq" id="WP_012816603.1">
    <property type="nucleotide sequence ID" value="NC_013329.1"/>
</dbReference>
<feature type="domain" description="AAA" evidence="1">
    <location>
        <begin position="1"/>
        <end position="161"/>
    </location>
</feature>
<reference evidence="2" key="1">
    <citation type="submission" date="2009-08" db="EMBL/GenBank/DDBJ databases">
        <authorList>
            <person name="Gill J."/>
            <person name="Borman J."/>
            <person name="Shetty J."/>
            <person name="Hostetler J."/>
            <person name="Durkin S."/>
            <person name="Montgomery B."/>
        </authorList>
    </citation>
    <scope>NUCLEOTIDE SEQUENCE</scope>
    <source>
        <strain evidence="2">Y74T</strain>
        <plasmid evidence="2">pWBG758</plasmid>
    </source>
</reference>
<geneLocation type="plasmid" evidence="2">
    <name>pWBG758</name>
</geneLocation>
<dbReference type="AlphaFoldDB" id="D2J8C2"/>
<dbReference type="Pfam" id="PF13614">
    <property type="entry name" value="AAA_31"/>
    <property type="match status" value="1"/>
</dbReference>
<evidence type="ECO:0000259" key="1">
    <source>
        <dbReference type="Pfam" id="PF13614"/>
    </source>
</evidence>
<dbReference type="InterPro" id="IPR050678">
    <property type="entry name" value="DNA_Partitioning_ATPase"/>
</dbReference>
<protein>
    <submittedName>
        <fullName evidence="2">Chromosome (Plasmid) partitioning protein ParA</fullName>
    </submittedName>
</protein>
<dbReference type="CDD" id="cd02042">
    <property type="entry name" value="ParAB_family"/>
    <property type="match status" value="1"/>
</dbReference>
<sequence>MKVVTFSSAKGGSSKSTLSLNTAGRKGLKHKVLGLDLDEQKNATSVYRTSRDEHTIYDVLTHKVSIKDAIKQSRFKNVDYIAGSSKISTLNVDKLAIKKLLQDVYKEYDFVIIDTPPSIKLPVVQSAYVASDLVMIPTILDKFSSANLMTVVNDIRKHNYKTEIKIVPSMLVKNSKLHNNVYDELKKFVDSKEGIELTRALPNSIEVSNQMMDNKLLANSNKVNRLKTALKKLIDEEV</sequence>
<evidence type="ECO:0000313" key="2">
    <source>
        <dbReference type="EMBL" id="ACZ59022.1"/>
    </source>
</evidence>
<organism evidence="2">
    <name type="scientific">Staphylococcus aureus</name>
    <dbReference type="NCBI Taxonomy" id="1280"/>
    <lineage>
        <taxon>Bacteria</taxon>
        <taxon>Bacillati</taxon>
        <taxon>Bacillota</taxon>
        <taxon>Bacilli</taxon>
        <taxon>Bacillales</taxon>
        <taxon>Staphylococcaceae</taxon>
        <taxon>Staphylococcus</taxon>
    </lineage>
</organism>
<accession>D2J8C2</accession>
<keyword evidence="2" id="KW-0614">Plasmid</keyword>
<name>D2J8C2_STAAU</name>
<dbReference type="SUPFAM" id="SSF52540">
    <property type="entry name" value="P-loop containing nucleoside triphosphate hydrolases"/>
    <property type="match status" value="1"/>
</dbReference>
<dbReference type="InterPro" id="IPR027417">
    <property type="entry name" value="P-loop_NTPase"/>
</dbReference>
<proteinExistence type="predicted"/>
<dbReference type="Gene3D" id="3.40.50.300">
    <property type="entry name" value="P-loop containing nucleotide triphosphate hydrolases"/>
    <property type="match status" value="1"/>
</dbReference>
<dbReference type="PANTHER" id="PTHR13696:SF52">
    <property type="entry name" value="PARA FAMILY PROTEIN CT_582"/>
    <property type="match status" value="1"/>
</dbReference>
<dbReference type="InterPro" id="IPR025669">
    <property type="entry name" value="AAA_dom"/>
</dbReference>